<evidence type="ECO:0000256" key="1">
    <source>
        <dbReference type="ARBA" id="ARBA00017378"/>
    </source>
</evidence>
<evidence type="ECO:0000256" key="6">
    <source>
        <dbReference type="ARBA" id="ARBA00023065"/>
    </source>
</evidence>
<dbReference type="InterPro" id="IPR006036">
    <property type="entry name" value="K_uptake_TrkA"/>
</dbReference>
<dbReference type="Gene3D" id="3.40.50.720">
    <property type="entry name" value="NAD(P)-binding Rossmann-like Domain"/>
    <property type="match status" value="2"/>
</dbReference>
<evidence type="ECO:0000256" key="4">
    <source>
        <dbReference type="ARBA" id="ARBA00022958"/>
    </source>
</evidence>
<feature type="domain" description="RCK C-terminal" evidence="8">
    <location>
        <begin position="418"/>
        <end position="499"/>
    </location>
</feature>
<evidence type="ECO:0000256" key="2">
    <source>
        <dbReference type="ARBA" id="ARBA00022448"/>
    </source>
</evidence>
<dbReference type="PANTHER" id="PTHR43833">
    <property type="entry name" value="POTASSIUM CHANNEL PROTEIN 2-RELATED-RELATED"/>
    <property type="match status" value="1"/>
</dbReference>
<dbReference type="Pfam" id="PF02254">
    <property type="entry name" value="TrkA_N"/>
    <property type="match status" value="2"/>
</dbReference>
<dbReference type="InterPro" id="IPR036721">
    <property type="entry name" value="RCK_C_sf"/>
</dbReference>
<keyword evidence="4" id="KW-0630">Potassium</keyword>
<feature type="domain" description="RCK N-terminal" evidence="7">
    <location>
        <begin position="262"/>
        <end position="398"/>
    </location>
</feature>
<protein>
    <recommendedName>
        <fullName evidence="1">Trk system potassium uptake protein TrkA</fullName>
    </recommendedName>
</protein>
<dbReference type="InterPro" id="IPR003148">
    <property type="entry name" value="RCK_N"/>
</dbReference>
<comment type="caution">
    <text evidence="9">The sequence shown here is derived from an EMBL/GenBank/DDBJ whole genome shotgun (WGS) entry which is preliminary data.</text>
</comment>
<feature type="domain" description="RCK C-terminal" evidence="8">
    <location>
        <begin position="174"/>
        <end position="257"/>
    </location>
</feature>
<keyword evidence="2" id="KW-0813">Transport</keyword>
<dbReference type="GO" id="GO:0015079">
    <property type="term" value="F:potassium ion transmembrane transporter activity"/>
    <property type="evidence" value="ECO:0007669"/>
    <property type="project" value="InterPro"/>
</dbReference>
<dbReference type="Pfam" id="PF02080">
    <property type="entry name" value="TrkA_C"/>
    <property type="match status" value="2"/>
</dbReference>
<dbReference type="InterPro" id="IPR006037">
    <property type="entry name" value="RCK_C"/>
</dbReference>
<dbReference type="NCBIfam" id="NF007039">
    <property type="entry name" value="PRK09496.3-2"/>
    <property type="match status" value="1"/>
</dbReference>
<sequence length="501" mass="54975">MPGNNHRGHRRGCGGHLSWLSGTTRRRYDTIGSMRVIIVGAGMVGTQLAKHLINEKHDVSLIEKDEERARHASNRLDCLVINDEANNIKTLEEAGIAKADALICVTDSDELNIIICGLAEGKYPGVLKIARVRNPDYDNLSLGGEKALGIDYFVHPDRETARTVVQAVEHGALGDIISFGNSSFEMGTIEIAKTSPLCGESIKIFHTLIGSEILVALIERGKDVILPSGTTTLNEGDRVYIIGRQADIQKIFEISGKKIQHVNKIGIAGGGRIGTLIAETLQEQAQPNSKSLFSFLQSFFPRKFKKMVLIEKDYELCKELSTRFPDMLILNEDISDESFIHEEGIANLDLIITATDNQELNIITALYMKSHGVKRAIVLVNNPSYGMIARRLGLDVVIPIKSVVVDSILAHLLGSGVTSLHRLGEGSIEILEILVAPDAPVCGQKLKNFRLSSEGLVMLITRQGNSFIPHGEHQFEANDRLVLIARKGVEAELEKLFGRQA</sequence>
<dbReference type="Gene3D" id="3.30.70.1450">
    <property type="entry name" value="Regulator of K+ conductance, C-terminal domain"/>
    <property type="match status" value="2"/>
</dbReference>
<dbReference type="GO" id="GO:0005886">
    <property type="term" value="C:plasma membrane"/>
    <property type="evidence" value="ECO:0007669"/>
    <property type="project" value="InterPro"/>
</dbReference>
<keyword evidence="3" id="KW-0633">Potassium transport</keyword>
<evidence type="ECO:0000256" key="5">
    <source>
        <dbReference type="ARBA" id="ARBA00023027"/>
    </source>
</evidence>
<dbReference type="PANTHER" id="PTHR43833:SF5">
    <property type="entry name" value="TRK SYSTEM POTASSIUM UPTAKE PROTEIN TRKA"/>
    <property type="match status" value="1"/>
</dbReference>
<dbReference type="InterPro" id="IPR050721">
    <property type="entry name" value="Trk_Ktr_HKT_K-transport"/>
</dbReference>
<gene>
    <name evidence="9" type="primary">trkA</name>
    <name evidence="9" type="ORF">ENS59_14575</name>
</gene>
<dbReference type="PROSITE" id="PS51201">
    <property type="entry name" value="RCK_N"/>
    <property type="match status" value="2"/>
</dbReference>
<proteinExistence type="predicted"/>
<keyword evidence="6" id="KW-0406">Ion transport</keyword>
<dbReference type="InterPro" id="IPR036291">
    <property type="entry name" value="NAD(P)-bd_dom_sf"/>
</dbReference>
<dbReference type="PRINTS" id="PR00335">
    <property type="entry name" value="KUPTAKETRKA"/>
</dbReference>
<evidence type="ECO:0000313" key="9">
    <source>
        <dbReference type="EMBL" id="HFH30710.1"/>
    </source>
</evidence>
<feature type="domain" description="RCK N-terminal" evidence="7">
    <location>
        <begin position="33"/>
        <end position="154"/>
    </location>
</feature>
<evidence type="ECO:0000256" key="3">
    <source>
        <dbReference type="ARBA" id="ARBA00022538"/>
    </source>
</evidence>
<dbReference type="PROSITE" id="PS51202">
    <property type="entry name" value="RCK_C"/>
    <property type="match status" value="2"/>
</dbReference>
<dbReference type="EMBL" id="DSVL01000447">
    <property type="protein sequence ID" value="HFH30710.1"/>
    <property type="molecule type" value="Genomic_DNA"/>
</dbReference>
<evidence type="ECO:0000259" key="7">
    <source>
        <dbReference type="PROSITE" id="PS51201"/>
    </source>
</evidence>
<dbReference type="AlphaFoldDB" id="A0A7C3EET4"/>
<accession>A0A7C3EET4</accession>
<dbReference type="SUPFAM" id="SSF51735">
    <property type="entry name" value="NAD(P)-binding Rossmann-fold domains"/>
    <property type="match status" value="2"/>
</dbReference>
<keyword evidence="5" id="KW-0520">NAD</keyword>
<name>A0A7C3EET4_9SPIR</name>
<reference evidence="9" key="1">
    <citation type="journal article" date="2020" name="mSystems">
        <title>Genome- and Community-Level Interaction Insights into Carbon Utilization and Element Cycling Functions of Hydrothermarchaeota in Hydrothermal Sediment.</title>
        <authorList>
            <person name="Zhou Z."/>
            <person name="Liu Y."/>
            <person name="Xu W."/>
            <person name="Pan J."/>
            <person name="Luo Z.H."/>
            <person name="Li M."/>
        </authorList>
    </citation>
    <scope>NUCLEOTIDE SEQUENCE [LARGE SCALE GENOMIC DNA]</scope>
    <source>
        <strain evidence="9">SpSt-503</strain>
    </source>
</reference>
<organism evidence="9">
    <name type="scientific">Gracilinema caldarium</name>
    <dbReference type="NCBI Taxonomy" id="215591"/>
    <lineage>
        <taxon>Bacteria</taxon>
        <taxon>Pseudomonadati</taxon>
        <taxon>Spirochaetota</taxon>
        <taxon>Spirochaetia</taxon>
        <taxon>Spirochaetales</taxon>
        <taxon>Breznakiellaceae</taxon>
        <taxon>Gracilinema</taxon>
    </lineage>
</organism>
<dbReference type="SUPFAM" id="SSF116726">
    <property type="entry name" value="TrkA C-terminal domain-like"/>
    <property type="match status" value="2"/>
</dbReference>
<evidence type="ECO:0000259" key="8">
    <source>
        <dbReference type="PROSITE" id="PS51202"/>
    </source>
</evidence>